<dbReference type="PANTHER" id="PTHR13420">
    <property type="entry name" value="UPF0235 PROTEIN C15ORF40"/>
    <property type="match status" value="1"/>
</dbReference>
<accession>E6W5H3</accession>
<dbReference type="Gene3D" id="3.30.1200.10">
    <property type="entry name" value="YggU-like"/>
    <property type="match status" value="1"/>
</dbReference>
<dbReference type="Pfam" id="PF02594">
    <property type="entry name" value="DUF167"/>
    <property type="match status" value="1"/>
</dbReference>
<evidence type="ECO:0000256" key="2">
    <source>
        <dbReference type="HAMAP-Rule" id="MF_00634"/>
    </source>
</evidence>
<keyword evidence="4" id="KW-1185">Reference proteome</keyword>
<name>E6W5H3_DESIS</name>
<dbReference type="OrthoDB" id="9800587at2"/>
<dbReference type="SMART" id="SM01152">
    <property type="entry name" value="DUF167"/>
    <property type="match status" value="1"/>
</dbReference>
<dbReference type="PANTHER" id="PTHR13420:SF7">
    <property type="entry name" value="UPF0235 PROTEIN C15ORF40"/>
    <property type="match status" value="1"/>
</dbReference>
<dbReference type="FunCoup" id="E6W5H3">
    <property type="interactions" value="253"/>
</dbReference>
<dbReference type="NCBIfam" id="TIGR00251">
    <property type="entry name" value="DUF167 family protein"/>
    <property type="match status" value="1"/>
</dbReference>
<organism evidence="3 4">
    <name type="scientific">Desulfurispirillum indicum (strain ATCC BAA-1389 / DSM 22839 / S5)</name>
    <dbReference type="NCBI Taxonomy" id="653733"/>
    <lineage>
        <taxon>Bacteria</taxon>
        <taxon>Pseudomonadati</taxon>
        <taxon>Chrysiogenota</taxon>
        <taxon>Chrysiogenia</taxon>
        <taxon>Chrysiogenales</taxon>
        <taxon>Chrysiogenaceae</taxon>
        <taxon>Desulfurispirillum</taxon>
    </lineage>
</organism>
<dbReference type="HOGENOM" id="CLU_130694_5_0_0"/>
<evidence type="ECO:0000313" key="3">
    <source>
        <dbReference type="EMBL" id="ADU64904.1"/>
    </source>
</evidence>
<dbReference type="EMBL" id="CP002432">
    <property type="protein sequence ID" value="ADU64904.1"/>
    <property type="molecule type" value="Genomic_DNA"/>
</dbReference>
<protein>
    <recommendedName>
        <fullName evidence="2">UPF0235 protein Selin_0146</fullName>
    </recommendedName>
</protein>
<evidence type="ECO:0000313" key="4">
    <source>
        <dbReference type="Proteomes" id="UP000002572"/>
    </source>
</evidence>
<dbReference type="GO" id="GO:0005737">
    <property type="term" value="C:cytoplasm"/>
    <property type="evidence" value="ECO:0007669"/>
    <property type="project" value="TreeGrafter"/>
</dbReference>
<dbReference type="InterPro" id="IPR036591">
    <property type="entry name" value="YggU-like_sf"/>
</dbReference>
<dbReference type="AlphaFoldDB" id="E6W5H3"/>
<dbReference type="STRING" id="653733.Selin_0146"/>
<dbReference type="InParanoid" id="E6W5H3"/>
<proteinExistence type="inferred from homology"/>
<dbReference type="RefSeq" id="WP_013504793.1">
    <property type="nucleotide sequence ID" value="NC_014836.1"/>
</dbReference>
<evidence type="ECO:0000256" key="1">
    <source>
        <dbReference type="ARBA" id="ARBA00010364"/>
    </source>
</evidence>
<reference evidence="3 4" key="1">
    <citation type="submission" date="2010-12" db="EMBL/GenBank/DDBJ databases">
        <title>Complete sequence of Desulfurispirillum indicum S5.</title>
        <authorList>
            <consortium name="US DOE Joint Genome Institute"/>
            <person name="Lucas S."/>
            <person name="Copeland A."/>
            <person name="Lapidus A."/>
            <person name="Cheng J.-F."/>
            <person name="Goodwin L."/>
            <person name="Pitluck S."/>
            <person name="Chertkov O."/>
            <person name="Held B."/>
            <person name="Detter J.C."/>
            <person name="Han C."/>
            <person name="Tapia R."/>
            <person name="Land M."/>
            <person name="Hauser L."/>
            <person name="Kyrpides N."/>
            <person name="Ivanova N."/>
            <person name="Mikhailova N."/>
            <person name="Haggblom M."/>
            <person name="Rauschenbach I."/>
            <person name="Bini E."/>
            <person name="Woyke T."/>
        </authorList>
    </citation>
    <scope>NUCLEOTIDE SEQUENCE [LARGE SCALE GENOMIC DNA]</scope>
    <source>
        <strain evidence="4">ATCC BAA-1389 / DSM 22839 / S5</strain>
    </source>
</reference>
<dbReference type="HAMAP" id="MF_00634">
    <property type="entry name" value="UPF0235"/>
    <property type="match status" value="1"/>
</dbReference>
<dbReference type="KEGG" id="din:Selin_0146"/>
<dbReference type="Proteomes" id="UP000002572">
    <property type="component" value="Chromosome"/>
</dbReference>
<comment type="similarity">
    <text evidence="1 2">Belongs to the UPF0235 family.</text>
</comment>
<dbReference type="eggNOG" id="COG1872">
    <property type="taxonomic scope" value="Bacteria"/>
</dbReference>
<sequence length="92" mass="10139">MKKGDGPSLTLQLKVQPRSSRTELLREADGQLKLRLNAPPVDGAANQQVIEFFSRLLSIPKSRISIVQGQQSRRKVIALLGVEPAILEKVLP</sequence>
<dbReference type="InterPro" id="IPR003746">
    <property type="entry name" value="DUF167"/>
</dbReference>
<dbReference type="SUPFAM" id="SSF69786">
    <property type="entry name" value="YggU-like"/>
    <property type="match status" value="1"/>
</dbReference>
<gene>
    <name evidence="3" type="ordered locus">Selin_0146</name>
</gene>